<gene>
    <name evidence="1" type="ORF">M0R45_025777</name>
</gene>
<sequence length="133" mass="15804">MTSLLYLERAGWLSNYVQTKNNSPAAQEKSRDIIPWLCYHYWSCHYWASSDDWLWMVLRVLETVEIHCHYHFPWSLSNFLPYRGADFHDYHHRLLYSKSGKIFGTDTGYRNLKALKKTGVEDDGEAMYNGKEM</sequence>
<dbReference type="PANTHER" id="PTHR11863">
    <property type="entry name" value="STEROL DESATURASE"/>
    <property type="match status" value="1"/>
</dbReference>
<evidence type="ECO:0000313" key="1">
    <source>
        <dbReference type="EMBL" id="KAK9928653.1"/>
    </source>
</evidence>
<protein>
    <recommendedName>
        <fullName evidence="3">Fatty acid hydroxylase domain-containing protein</fullName>
    </recommendedName>
</protein>
<reference evidence="1 2" key="1">
    <citation type="journal article" date="2023" name="G3 (Bethesda)">
        <title>A chromosome-length genome assembly and annotation of blackberry (Rubus argutus, cv. 'Hillquist').</title>
        <authorList>
            <person name="Bruna T."/>
            <person name="Aryal R."/>
            <person name="Dudchenko O."/>
            <person name="Sargent D.J."/>
            <person name="Mead D."/>
            <person name="Buti M."/>
            <person name="Cavallini A."/>
            <person name="Hytonen T."/>
            <person name="Andres J."/>
            <person name="Pham M."/>
            <person name="Weisz D."/>
            <person name="Mascagni F."/>
            <person name="Usai G."/>
            <person name="Natali L."/>
            <person name="Bassil N."/>
            <person name="Fernandez G.E."/>
            <person name="Lomsadze A."/>
            <person name="Armour M."/>
            <person name="Olukolu B."/>
            <person name="Poorten T."/>
            <person name="Britton C."/>
            <person name="Davik J."/>
            <person name="Ashrafi H."/>
            <person name="Aiden E.L."/>
            <person name="Borodovsky M."/>
            <person name="Worthington M."/>
        </authorList>
    </citation>
    <scope>NUCLEOTIDE SEQUENCE [LARGE SCALE GENOMIC DNA]</scope>
    <source>
        <strain evidence="1">PI 553951</strain>
    </source>
</reference>
<organism evidence="1 2">
    <name type="scientific">Rubus argutus</name>
    <name type="common">Southern blackberry</name>
    <dbReference type="NCBI Taxonomy" id="59490"/>
    <lineage>
        <taxon>Eukaryota</taxon>
        <taxon>Viridiplantae</taxon>
        <taxon>Streptophyta</taxon>
        <taxon>Embryophyta</taxon>
        <taxon>Tracheophyta</taxon>
        <taxon>Spermatophyta</taxon>
        <taxon>Magnoliopsida</taxon>
        <taxon>eudicotyledons</taxon>
        <taxon>Gunneridae</taxon>
        <taxon>Pentapetalae</taxon>
        <taxon>rosids</taxon>
        <taxon>fabids</taxon>
        <taxon>Rosales</taxon>
        <taxon>Rosaceae</taxon>
        <taxon>Rosoideae</taxon>
        <taxon>Rosoideae incertae sedis</taxon>
        <taxon>Rubus</taxon>
    </lineage>
</organism>
<accession>A0AAW1WX96</accession>
<proteinExistence type="predicted"/>
<dbReference type="AlphaFoldDB" id="A0AAW1WX96"/>
<dbReference type="Proteomes" id="UP001457282">
    <property type="component" value="Unassembled WGS sequence"/>
</dbReference>
<evidence type="ECO:0008006" key="3">
    <source>
        <dbReference type="Google" id="ProtNLM"/>
    </source>
</evidence>
<dbReference type="EMBL" id="JBEDUW010000005">
    <property type="protein sequence ID" value="KAK9928653.1"/>
    <property type="molecule type" value="Genomic_DNA"/>
</dbReference>
<keyword evidence="2" id="KW-1185">Reference proteome</keyword>
<dbReference type="InterPro" id="IPR050307">
    <property type="entry name" value="Sterol_Desaturase_Related"/>
</dbReference>
<evidence type="ECO:0000313" key="2">
    <source>
        <dbReference type="Proteomes" id="UP001457282"/>
    </source>
</evidence>
<name>A0AAW1WX96_RUBAR</name>
<comment type="caution">
    <text evidence="1">The sequence shown here is derived from an EMBL/GenBank/DDBJ whole genome shotgun (WGS) entry which is preliminary data.</text>
</comment>